<dbReference type="Proteomes" id="UP000241074">
    <property type="component" value="Chromosome"/>
</dbReference>
<accession>A0A2P1PXL9</accession>
<dbReference type="SUPFAM" id="SSF52096">
    <property type="entry name" value="ClpP/crotonase"/>
    <property type="match status" value="1"/>
</dbReference>
<dbReference type="InterPro" id="IPR029045">
    <property type="entry name" value="ClpP/crotonase-like_dom_sf"/>
</dbReference>
<feature type="chain" id="PRO_5015149056" description="Tail specific protease domain-containing protein" evidence="1">
    <location>
        <begin position="30"/>
        <end position="545"/>
    </location>
</feature>
<reference evidence="3 4" key="1">
    <citation type="submission" date="2018-03" db="EMBL/GenBank/DDBJ databases">
        <title>Ahniella affigens gen. nov., sp. nov., a gammaproteobacterium isolated from sandy soil near a stream.</title>
        <authorList>
            <person name="Ko Y."/>
            <person name="Kim J.-H."/>
        </authorList>
    </citation>
    <scope>NUCLEOTIDE SEQUENCE [LARGE SCALE GENOMIC DNA]</scope>
    <source>
        <strain evidence="3 4">D13</strain>
    </source>
</reference>
<dbReference type="GO" id="GO:0006508">
    <property type="term" value="P:proteolysis"/>
    <property type="evidence" value="ECO:0007669"/>
    <property type="project" value="InterPro"/>
</dbReference>
<evidence type="ECO:0000313" key="4">
    <source>
        <dbReference type="Proteomes" id="UP000241074"/>
    </source>
</evidence>
<dbReference type="Gene3D" id="3.90.226.10">
    <property type="entry name" value="2-enoyl-CoA Hydratase, Chain A, domain 1"/>
    <property type="match status" value="1"/>
</dbReference>
<gene>
    <name evidence="3" type="ORF">C7S18_21310</name>
</gene>
<feature type="domain" description="Tail specific protease" evidence="2">
    <location>
        <begin position="254"/>
        <end position="418"/>
    </location>
</feature>
<protein>
    <recommendedName>
        <fullName evidence="2">Tail specific protease domain-containing protein</fullName>
    </recommendedName>
</protein>
<dbReference type="AlphaFoldDB" id="A0A2P1PXL9"/>
<dbReference type="SMART" id="SM00245">
    <property type="entry name" value="TSPc"/>
    <property type="match status" value="1"/>
</dbReference>
<dbReference type="EMBL" id="CP027860">
    <property type="protein sequence ID" value="AVP99554.1"/>
    <property type="molecule type" value="Genomic_DNA"/>
</dbReference>
<proteinExistence type="predicted"/>
<evidence type="ECO:0000256" key="1">
    <source>
        <dbReference type="SAM" id="SignalP"/>
    </source>
</evidence>
<dbReference type="GO" id="GO:0008236">
    <property type="term" value="F:serine-type peptidase activity"/>
    <property type="evidence" value="ECO:0007669"/>
    <property type="project" value="InterPro"/>
</dbReference>
<name>A0A2P1PXL9_9GAMM</name>
<feature type="signal peptide" evidence="1">
    <location>
        <begin position="1"/>
        <end position="29"/>
    </location>
</feature>
<reference evidence="3 4" key="2">
    <citation type="submission" date="2018-03" db="EMBL/GenBank/DDBJ databases">
        <authorList>
            <person name="Keele B.F."/>
        </authorList>
    </citation>
    <scope>NUCLEOTIDE SEQUENCE [LARGE SCALE GENOMIC DNA]</scope>
    <source>
        <strain evidence="3 4">D13</strain>
    </source>
</reference>
<dbReference type="InterPro" id="IPR005151">
    <property type="entry name" value="Tail-specific_protease"/>
</dbReference>
<evidence type="ECO:0000313" key="3">
    <source>
        <dbReference type="EMBL" id="AVP99554.1"/>
    </source>
</evidence>
<dbReference type="KEGG" id="xba:C7S18_21310"/>
<dbReference type="Pfam" id="PF03572">
    <property type="entry name" value="Peptidase_S41"/>
    <property type="match status" value="1"/>
</dbReference>
<keyword evidence="1" id="KW-0732">Signal</keyword>
<evidence type="ECO:0000259" key="2">
    <source>
        <dbReference type="SMART" id="SM00245"/>
    </source>
</evidence>
<keyword evidence="4" id="KW-1185">Reference proteome</keyword>
<organism evidence="3 4">
    <name type="scientific">Ahniella affigens</name>
    <dbReference type="NCBI Taxonomy" id="2021234"/>
    <lineage>
        <taxon>Bacteria</taxon>
        <taxon>Pseudomonadati</taxon>
        <taxon>Pseudomonadota</taxon>
        <taxon>Gammaproteobacteria</taxon>
        <taxon>Lysobacterales</taxon>
        <taxon>Rhodanobacteraceae</taxon>
        <taxon>Ahniella</taxon>
    </lineage>
</organism>
<sequence>MSRPSFSPVFVLFRASLCALSALPVASSAADASPATIDWVADATFLRERLPGLHPNLYHTLGAEAFARKLDAFIADRRSSEAERVLQLAQIVAAIGEGHTRLTLPLAPQARLFPTHAPTEPANVTQFTQFPLRLESTSDGYVVAAATDQMKVALGSVLVAIDARPVDDVVKRLGSLVHHDNAAQRRYLMASFLVVPEILHARGITGAVDRATWTFRDRRGKRLSLPIQALPSSQELNWNNLPNSSNALRNRNTDRDIWFENFPAADAIYVRLRQIADDRSSGERFSDFSNRLLTAINHGPQQRLIIDLRGNSGGNSSLVWPLVTGLVRSEKLTRPGALYVIVDGGTFSAAVDLVADLEKATPAIIVGERTGGSPNSYGDSRRLQLPSSGLTVRVSTRYTQGSHGEDRRNTVKPQIDAPLTQTDFLDGSDSALAAIVQRSSMIALPNGRWRGTVAFRYLDAQVDARIQDGGSGLAGWITMPEVGVAETQLDGLHFADTWLHAELKLERSTSRIELLQAREHLTGWIEYQGRPYPMVLYRVNADASD</sequence>
<dbReference type="RefSeq" id="WP_106893471.1">
    <property type="nucleotide sequence ID" value="NZ_CP027860.1"/>
</dbReference>
<dbReference type="OrthoDB" id="9758793at2"/>